<reference evidence="1 2" key="1">
    <citation type="submission" date="2013-11" db="EMBL/GenBank/DDBJ databases">
        <title>The Genome Sequence of Phytophthora parasitica CJ01A1.</title>
        <authorList>
            <consortium name="The Broad Institute Genomics Platform"/>
            <person name="Russ C."/>
            <person name="Tyler B."/>
            <person name="Panabieres F."/>
            <person name="Shan W."/>
            <person name="Tripathy S."/>
            <person name="Grunwald N."/>
            <person name="Machado M."/>
            <person name="Johnson C.S."/>
            <person name="Walker B."/>
            <person name="Young S.K."/>
            <person name="Zeng Q."/>
            <person name="Gargeya S."/>
            <person name="Fitzgerald M."/>
            <person name="Haas B."/>
            <person name="Abouelleil A."/>
            <person name="Allen A.W."/>
            <person name="Alvarado L."/>
            <person name="Arachchi H.M."/>
            <person name="Berlin A.M."/>
            <person name="Chapman S.B."/>
            <person name="Gainer-Dewar J."/>
            <person name="Goldberg J."/>
            <person name="Griggs A."/>
            <person name="Gujja S."/>
            <person name="Hansen M."/>
            <person name="Howarth C."/>
            <person name="Imamovic A."/>
            <person name="Ireland A."/>
            <person name="Larimer J."/>
            <person name="McCowan C."/>
            <person name="Murphy C."/>
            <person name="Pearson M."/>
            <person name="Poon T.W."/>
            <person name="Priest M."/>
            <person name="Roberts A."/>
            <person name="Saif S."/>
            <person name="Shea T."/>
            <person name="Sisk P."/>
            <person name="Sykes S."/>
            <person name="Wortman J."/>
            <person name="Nusbaum C."/>
            <person name="Birren B."/>
        </authorList>
    </citation>
    <scope>NUCLEOTIDE SEQUENCE [LARGE SCALE GENOMIC DNA]</scope>
    <source>
        <strain evidence="1 2">CJ01A1</strain>
    </source>
</reference>
<dbReference type="EMBL" id="ANIX01000133">
    <property type="protein sequence ID" value="ETP26825.1"/>
    <property type="molecule type" value="Genomic_DNA"/>
</dbReference>
<gene>
    <name evidence="1" type="ORF">F441_00590</name>
</gene>
<organism evidence="1 2">
    <name type="scientific">Phytophthora nicotianae CJ01A1</name>
    <dbReference type="NCBI Taxonomy" id="1317063"/>
    <lineage>
        <taxon>Eukaryota</taxon>
        <taxon>Sar</taxon>
        <taxon>Stramenopiles</taxon>
        <taxon>Oomycota</taxon>
        <taxon>Peronosporomycetes</taxon>
        <taxon>Peronosporales</taxon>
        <taxon>Peronosporaceae</taxon>
        <taxon>Phytophthora</taxon>
    </lineage>
</organism>
<proteinExistence type="predicted"/>
<accession>W2XVC8</accession>
<protein>
    <submittedName>
        <fullName evidence="1">Uncharacterized protein</fullName>
    </submittedName>
</protein>
<sequence length="85" mass="9673">MSLLLKDVQKGNPAYNKIRDLILGMIDPLACIVVSILSRRPSVLDRSINARLWAWIGQSYFYQNNPLSVQRNSERVTLPPSMKTT</sequence>
<comment type="caution">
    <text evidence="1">The sequence shown here is derived from an EMBL/GenBank/DDBJ whole genome shotgun (WGS) entry which is preliminary data.</text>
</comment>
<evidence type="ECO:0000313" key="2">
    <source>
        <dbReference type="Proteomes" id="UP000018958"/>
    </source>
</evidence>
<evidence type="ECO:0000313" key="1">
    <source>
        <dbReference type="EMBL" id="ETP26825.1"/>
    </source>
</evidence>
<dbReference type="AlphaFoldDB" id="W2XVC8"/>
<name>W2XVC8_PHYNI</name>
<dbReference type="Proteomes" id="UP000018958">
    <property type="component" value="Unassembled WGS sequence"/>
</dbReference>